<evidence type="ECO:0000256" key="3">
    <source>
        <dbReference type="ARBA" id="ARBA00022679"/>
    </source>
</evidence>
<dbReference type="InterPro" id="IPR001173">
    <property type="entry name" value="Glyco_trans_2-like"/>
</dbReference>
<evidence type="ECO:0000256" key="4">
    <source>
        <dbReference type="SAM" id="Phobius"/>
    </source>
</evidence>
<dbReference type="EMBL" id="JAEKCB010000007">
    <property type="protein sequence ID" value="MBJ2118815.1"/>
    <property type="molecule type" value="Genomic_DNA"/>
</dbReference>
<reference evidence="6 7" key="1">
    <citation type="submission" date="2020-12" db="EMBL/GenBank/DDBJ databases">
        <title>Enhanced detection system for hospital associated transmission using whole genome sequencing surveillance.</title>
        <authorList>
            <person name="Harrison L.H."/>
            <person name="Van Tyne D."/>
            <person name="Marsh J.W."/>
            <person name="Griffith M.P."/>
            <person name="Snyder D.J."/>
            <person name="Cooper V.S."/>
            <person name="Mustapha M."/>
        </authorList>
    </citation>
    <scope>NUCLEOTIDE SEQUENCE [LARGE SCALE GENOMIC DNA]</scope>
    <source>
        <strain evidence="6 7">PR00195</strain>
    </source>
</reference>
<evidence type="ECO:0000259" key="5">
    <source>
        <dbReference type="Pfam" id="PF00535"/>
    </source>
</evidence>
<dbReference type="Proteomes" id="UP000619976">
    <property type="component" value="Unassembled WGS sequence"/>
</dbReference>
<feature type="transmembrane region" description="Helical" evidence="4">
    <location>
        <begin position="247"/>
        <end position="267"/>
    </location>
</feature>
<organism evidence="6 7">
    <name type="scientific">Proteus penneri</name>
    <dbReference type="NCBI Taxonomy" id="102862"/>
    <lineage>
        <taxon>Bacteria</taxon>
        <taxon>Pseudomonadati</taxon>
        <taxon>Pseudomonadota</taxon>
        <taxon>Gammaproteobacteria</taxon>
        <taxon>Enterobacterales</taxon>
        <taxon>Morganellaceae</taxon>
        <taxon>Proteus</taxon>
    </lineage>
</organism>
<keyword evidence="2" id="KW-0328">Glycosyltransferase</keyword>
<dbReference type="RefSeq" id="WP_161670739.1">
    <property type="nucleotide sequence ID" value="NZ_JAEKCB010000007.1"/>
</dbReference>
<evidence type="ECO:0000256" key="1">
    <source>
        <dbReference type="ARBA" id="ARBA00006739"/>
    </source>
</evidence>
<gene>
    <name evidence="6" type="ORF">JFQ69_14225</name>
</gene>
<comment type="similarity">
    <text evidence="1">Belongs to the glycosyltransferase 2 family.</text>
</comment>
<dbReference type="PANTHER" id="PTHR43685">
    <property type="entry name" value="GLYCOSYLTRANSFERASE"/>
    <property type="match status" value="1"/>
</dbReference>
<dbReference type="InterPro" id="IPR050834">
    <property type="entry name" value="Glycosyltransf_2"/>
</dbReference>
<keyword evidence="7" id="KW-1185">Reference proteome</keyword>
<accession>A0ABS0W698</accession>
<sequence>MINDIAIIICLYKNDKVSFFKEALSSLFNQEKVSPNIYLYIDGELNSELFSYIETLKSNNNIKIFHNKKNMGLAYGLNYLIENITPINEIKYIARMDSDDISLPTRLYQQWMFMENNIDIDVLGCQCEEFGSSFSITKKLPIKHKEILNFSIVRCPLIHPTVFFRKRIFQNGILYPTNTHFTEDMCLWFELLYKGYKFHNLDEVLLKYRLNEDTLVRRRGTNKAYNEINLRLGYMFLLRKFSIKNTFLILSRFVFHLLPNFILKFLYKYFR</sequence>
<evidence type="ECO:0000256" key="2">
    <source>
        <dbReference type="ARBA" id="ARBA00022676"/>
    </source>
</evidence>
<keyword evidence="4" id="KW-0472">Membrane</keyword>
<keyword evidence="3" id="KW-0808">Transferase</keyword>
<dbReference type="SUPFAM" id="SSF53448">
    <property type="entry name" value="Nucleotide-diphospho-sugar transferases"/>
    <property type="match status" value="1"/>
</dbReference>
<name>A0ABS0W698_9GAMM</name>
<dbReference type="PANTHER" id="PTHR43685:SF5">
    <property type="entry name" value="GLYCOSYLTRANSFERASE EPSE-RELATED"/>
    <property type="match status" value="1"/>
</dbReference>
<dbReference type="InterPro" id="IPR029044">
    <property type="entry name" value="Nucleotide-diphossugar_trans"/>
</dbReference>
<keyword evidence="4" id="KW-0812">Transmembrane</keyword>
<dbReference type="Gene3D" id="3.90.550.10">
    <property type="entry name" value="Spore Coat Polysaccharide Biosynthesis Protein SpsA, Chain A"/>
    <property type="match status" value="1"/>
</dbReference>
<proteinExistence type="inferred from homology"/>
<comment type="caution">
    <text evidence="6">The sequence shown here is derived from an EMBL/GenBank/DDBJ whole genome shotgun (WGS) entry which is preliminary data.</text>
</comment>
<dbReference type="Pfam" id="PF00535">
    <property type="entry name" value="Glycos_transf_2"/>
    <property type="match status" value="1"/>
</dbReference>
<feature type="domain" description="Glycosyltransferase 2-like" evidence="5">
    <location>
        <begin position="7"/>
        <end position="148"/>
    </location>
</feature>
<evidence type="ECO:0000313" key="6">
    <source>
        <dbReference type="EMBL" id="MBJ2118815.1"/>
    </source>
</evidence>
<keyword evidence="4" id="KW-1133">Transmembrane helix</keyword>
<evidence type="ECO:0000313" key="7">
    <source>
        <dbReference type="Proteomes" id="UP000619976"/>
    </source>
</evidence>
<protein>
    <submittedName>
        <fullName evidence="6">Glycosyltransferase</fullName>
    </submittedName>
</protein>